<dbReference type="AlphaFoldDB" id="A0A5B7E2X5"/>
<evidence type="ECO:0000313" key="2">
    <source>
        <dbReference type="Proteomes" id="UP000324222"/>
    </source>
</evidence>
<keyword evidence="2" id="KW-1185">Reference proteome</keyword>
<dbReference type="Proteomes" id="UP000324222">
    <property type="component" value="Unassembled WGS sequence"/>
</dbReference>
<accession>A0A5B7E2X5</accession>
<gene>
    <name evidence="1" type="ORF">E2C01_020657</name>
</gene>
<reference evidence="1 2" key="1">
    <citation type="submission" date="2019-05" db="EMBL/GenBank/DDBJ databases">
        <title>Another draft genome of Portunus trituberculatus and its Hox gene families provides insights of decapod evolution.</title>
        <authorList>
            <person name="Jeong J.-H."/>
            <person name="Song I."/>
            <person name="Kim S."/>
            <person name="Choi T."/>
            <person name="Kim D."/>
            <person name="Ryu S."/>
            <person name="Kim W."/>
        </authorList>
    </citation>
    <scope>NUCLEOTIDE SEQUENCE [LARGE SCALE GENOMIC DNA]</scope>
    <source>
        <tissue evidence="1">Muscle</tissue>
    </source>
</reference>
<name>A0A5B7E2X5_PORTR</name>
<proteinExistence type="predicted"/>
<sequence>MSSQDNILTSSAPLHIIPSRKAWWRASDKAEYVWDFAMSGVWGDRKSFMLELHTSSLGELRTLLLLRTESTGSPFTSASLTQSLDVSNLVSSDSELGSSSRSVLGEGVRLLNTFLKARAKETPTSPFLLRVTGLSLLQSAGG</sequence>
<comment type="caution">
    <text evidence="1">The sequence shown here is derived from an EMBL/GenBank/DDBJ whole genome shotgun (WGS) entry which is preliminary data.</text>
</comment>
<protein>
    <submittedName>
        <fullName evidence="1">Uncharacterized protein</fullName>
    </submittedName>
</protein>
<organism evidence="1 2">
    <name type="scientific">Portunus trituberculatus</name>
    <name type="common">Swimming crab</name>
    <name type="synonym">Neptunus trituberculatus</name>
    <dbReference type="NCBI Taxonomy" id="210409"/>
    <lineage>
        <taxon>Eukaryota</taxon>
        <taxon>Metazoa</taxon>
        <taxon>Ecdysozoa</taxon>
        <taxon>Arthropoda</taxon>
        <taxon>Crustacea</taxon>
        <taxon>Multicrustacea</taxon>
        <taxon>Malacostraca</taxon>
        <taxon>Eumalacostraca</taxon>
        <taxon>Eucarida</taxon>
        <taxon>Decapoda</taxon>
        <taxon>Pleocyemata</taxon>
        <taxon>Brachyura</taxon>
        <taxon>Eubrachyura</taxon>
        <taxon>Portunoidea</taxon>
        <taxon>Portunidae</taxon>
        <taxon>Portuninae</taxon>
        <taxon>Portunus</taxon>
    </lineage>
</organism>
<dbReference type="EMBL" id="VSRR010001756">
    <property type="protein sequence ID" value="MPC27486.1"/>
    <property type="molecule type" value="Genomic_DNA"/>
</dbReference>
<evidence type="ECO:0000313" key="1">
    <source>
        <dbReference type="EMBL" id="MPC27486.1"/>
    </source>
</evidence>